<feature type="chain" id="PRO_5046597752" evidence="1">
    <location>
        <begin position="22"/>
        <end position="294"/>
    </location>
</feature>
<dbReference type="InterPro" id="IPR013974">
    <property type="entry name" value="SAF"/>
</dbReference>
<dbReference type="Pfam" id="PF16976">
    <property type="entry name" value="RcpC"/>
    <property type="match status" value="1"/>
</dbReference>
<feature type="signal peptide" evidence="1">
    <location>
        <begin position="1"/>
        <end position="21"/>
    </location>
</feature>
<evidence type="ECO:0000313" key="3">
    <source>
        <dbReference type="EMBL" id="MFD2207241.1"/>
    </source>
</evidence>
<dbReference type="EMBL" id="JBHUII010000011">
    <property type="protein sequence ID" value="MFD2207241.1"/>
    <property type="molecule type" value="Genomic_DNA"/>
</dbReference>
<dbReference type="Pfam" id="PF08666">
    <property type="entry name" value="SAF"/>
    <property type="match status" value="1"/>
</dbReference>
<proteinExistence type="predicted"/>
<comment type="caution">
    <text evidence="3">The sequence shown here is derived from an EMBL/GenBank/DDBJ whole genome shotgun (WGS) entry which is preliminary data.</text>
</comment>
<dbReference type="InterPro" id="IPR031571">
    <property type="entry name" value="RcpC_dom"/>
</dbReference>
<dbReference type="InterPro" id="IPR017592">
    <property type="entry name" value="Pilus_assmbl_Flp-typ_CpaB"/>
</dbReference>
<feature type="domain" description="SAF" evidence="2">
    <location>
        <begin position="47"/>
        <end position="113"/>
    </location>
</feature>
<organism evidence="3 4">
    <name type="scientific">Kiloniella antarctica</name>
    <dbReference type="NCBI Taxonomy" id="1550907"/>
    <lineage>
        <taxon>Bacteria</taxon>
        <taxon>Pseudomonadati</taxon>
        <taxon>Pseudomonadota</taxon>
        <taxon>Alphaproteobacteria</taxon>
        <taxon>Rhodospirillales</taxon>
        <taxon>Kiloniellaceae</taxon>
        <taxon>Kiloniella</taxon>
    </lineage>
</organism>
<evidence type="ECO:0000259" key="2">
    <source>
        <dbReference type="SMART" id="SM00858"/>
    </source>
</evidence>
<protein>
    <submittedName>
        <fullName evidence="3">Flp pilus assembly protein CpaB</fullName>
    </submittedName>
</protein>
<dbReference type="Proteomes" id="UP001597294">
    <property type="component" value="Unassembled WGS sequence"/>
</dbReference>
<reference evidence="4" key="1">
    <citation type="journal article" date="2019" name="Int. J. Syst. Evol. Microbiol.">
        <title>The Global Catalogue of Microorganisms (GCM) 10K type strain sequencing project: providing services to taxonomists for standard genome sequencing and annotation.</title>
        <authorList>
            <consortium name="The Broad Institute Genomics Platform"/>
            <consortium name="The Broad Institute Genome Sequencing Center for Infectious Disease"/>
            <person name="Wu L."/>
            <person name="Ma J."/>
        </authorList>
    </citation>
    <scope>NUCLEOTIDE SEQUENCE [LARGE SCALE GENOMIC DNA]</scope>
    <source>
        <strain evidence="4">CGMCC 4.7192</strain>
    </source>
</reference>
<name>A0ABW5BR15_9PROT</name>
<gene>
    <name evidence="3" type="primary">cpaB</name>
    <name evidence="3" type="ORF">ACFSKO_16555</name>
</gene>
<keyword evidence="4" id="KW-1185">Reference proteome</keyword>
<evidence type="ECO:0000313" key="4">
    <source>
        <dbReference type="Proteomes" id="UP001597294"/>
    </source>
</evidence>
<dbReference type="NCBIfam" id="TIGR03177">
    <property type="entry name" value="pilus_cpaB"/>
    <property type="match status" value="1"/>
</dbReference>
<dbReference type="CDD" id="cd11614">
    <property type="entry name" value="SAF_CpaB_FlgA_like"/>
    <property type="match status" value="1"/>
</dbReference>
<dbReference type="SMART" id="SM00858">
    <property type="entry name" value="SAF"/>
    <property type="match status" value="1"/>
</dbReference>
<keyword evidence="1" id="KW-0732">Signal</keyword>
<sequence>MAKRIILILIALMLSGGTAYVANNWLKANKRTVQSGQTIAVKPQAELQILTAKKDIPIGKFVNENDFAWQSWPENFVSDHHLTKEKFKIEELNGRVSRTGIPAGEPINIKKLVSPGERGFLAAVLKPGHRALSVNISSETSVSGLVYPGDRVDMISSMTIKNDEDSKDKRRVSETILTNVRVLALGTSLETESGKTNAGAKTVTVELTPSQVEIVSVSAIWGKISLALRPLAKDEEELQILIETGDIAEDGSPSKGDSYTWDYEATEALVKSASPAGNTLVISRGNSSVIIGGN</sequence>
<evidence type="ECO:0000256" key="1">
    <source>
        <dbReference type="SAM" id="SignalP"/>
    </source>
</evidence>
<accession>A0ABW5BR15</accession>
<dbReference type="RefSeq" id="WP_380253677.1">
    <property type="nucleotide sequence ID" value="NZ_JBHUII010000011.1"/>
</dbReference>